<evidence type="ECO:0000313" key="2">
    <source>
        <dbReference type="Proteomes" id="UP000828048"/>
    </source>
</evidence>
<evidence type="ECO:0000313" key="1">
    <source>
        <dbReference type="EMBL" id="KAH7833681.1"/>
    </source>
</evidence>
<accession>A0ACB7WZ46</accession>
<gene>
    <name evidence="1" type="ORF">Vadar_008706</name>
</gene>
<name>A0ACB7WZ46_9ERIC</name>
<reference evidence="1 2" key="1">
    <citation type="journal article" date="2021" name="Hortic Res">
        <title>High-quality reference genome and annotation aids understanding of berry development for evergreen blueberry (Vaccinium darrowii).</title>
        <authorList>
            <person name="Yu J."/>
            <person name="Hulse-Kemp A.M."/>
            <person name="Babiker E."/>
            <person name="Staton M."/>
        </authorList>
    </citation>
    <scope>NUCLEOTIDE SEQUENCE [LARGE SCALE GENOMIC DNA]</scope>
    <source>
        <strain evidence="2">cv. NJ 8807/NJ 8810</strain>
        <tissue evidence="1">Young leaf</tissue>
    </source>
</reference>
<comment type="caution">
    <text evidence="1">The sequence shown here is derived from an EMBL/GenBank/DDBJ whole genome shotgun (WGS) entry which is preliminary data.</text>
</comment>
<protein>
    <submittedName>
        <fullName evidence="1">Uncharacterized protein</fullName>
    </submittedName>
</protein>
<organism evidence="1 2">
    <name type="scientific">Vaccinium darrowii</name>
    <dbReference type="NCBI Taxonomy" id="229202"/>
    <lineage>
        <taxon>Eukaryota</taxon>
        <taxon>Viridiplantae</taxon>
        <taxon>Streptophyta</taxon>
        <taxon>Embryophyta</taxon>
        <taxon>Tracheophyta</taxon>
        <taxon>Spermatophyta</taxon>
        <taxon>Magnoliopsida</taxon>
        <taxon>eudicotyledons</taxon>
        <taxon>Gunneridae</taxon>
        <taxon>Pentapetalae</taxon>
        <taxon>asterids</taxon>
        <taxon>Ericales</taxon>
        <taxon>Ericaceae</taxon>
        <taxon>Vaccinioideae</taxon>
        <taxon>Vaccinieae</taxon>
        <taxon>Vaccinium</taxon>
    </lineage>
</organism>
<sequence>MKQQSGRSTSINDLPIDISLNILKRLPISSLFSMKLVCKAFYHLASHPTLTPHYHDLHPWLIIRFKPSSSTKPYNNNQLYVIDDSKALRKIIQPRIKKTFKAGAILSCKGLLCLLYYKNTSTCLDYYRACLVNPLTGKHDYIPDPGLPRVRVSSNKGNMVQSKQCFGFAFDPWRHEYKLVRIVGFLYENDQTYLQAEVFTLGKNGCQIYEMDSPFVCPDESSDVVVGGAIHWLCKNENSAQCDPKSRVILSFDLFEEKFHQIPIPDSENCEFRKISVLGGCLAITCSFRETCRMHEVHIWLLKEYDVKESWTKEFEITQGFEQLYPLFLLHDGKIVMSGGLKGLCYYDPRRNCFHDGAELDQPIVAICHAWSLVSPRIEKKKNIVPTPIRTI</sequence>
<dbReference type="Proteomes" id="UP000828048">
    <property type="component" value="Chromosome 2"/>
</dbReference>
<keyword evidence="2" id="KW-1185">Reference proteome</keyword>
<proteinExistence type="predicted"/>
<dbReference type="EMBL" id="CM037152">
    <property type="protein sequence ID" value="KAH7833681.1"/>
    <property type="molecule type" value="Genomic_DNA"/>
</dbReference>